<dbReference type="InterPro" id="IPR002076">
    <property type="entry name" value="ELO_fam"/>
</dbReference>
<evidence type="ECO:0000256" key="11">
    <source>
        <dbReference type="ARBA" id="ARBA00047375"/>
    </source>
</evidence>
<dbReference type="GeneID" id="17322474"/>
<dbReference type="GO" id="GO:0030148">
    <property type="term" value="P:sphingolipid biosynthetic process"/>
    <property type="evidence" value="ECO:0007669"/>
    <property type="project" value="TreeGrafter"/>
</dbReference>
<dbReference type="EC" id="2.3.1.-" evidence="12"/>
<keyword evidence="4 12" id="KW-0808">Transferase</keyword>
<feature type="transmembrane region" description="Helical" evidence="12">
    <location>
        <begin position="166"/>
        <end position="187"/>
    </location>
</feature>
<dbReference type="OrthoDB" id="434092at2759"/>
<evidence type="ECO:0000256" key="2">
    <source>
        <dbReference type="ARBA" id="ARBA00007263"/>
    </source>
</evidence>
<evidence type="ECO:0000256" key="5">
    <source>
        <dbReference type="ARBA" id="ARBA00022692"/>
    </source>
</evidence>
<dbReference type="PhylomeDB" id="R7QA67"/>
<reference evidence="15" key="1">
    <citation type="journal article" date="2013" name="Proc. Natl. Acad. Sci. U.S.A.">
        <title>Genome structure and metabolic features in the red seaweed Chondrus crispus shed light on evolution of the Archaeplastida.</title>
        <authorList>
            <person name="Collen J."/>
            <person name="Porcel B."/>
            <person name="Carre W."/>
            <person name="Ball S.G."/>
            <person name="Chaparro C."/>
            <person name="Tonon T."/>
            <person name="Barbeyron T."/>
            <person name="Michel G."/>
            <person name="Noel B."/>
            <person name="Valentin K."/>
            <person name="Elias M."/>
            <person name="Artiguenave F."/>
            <person name="Arun A."/>
            <person name="Aury J.M."/>
            <person name="Barbosa-Neto J.F."/>
            <person name="Bothwell J.H."/>
            <person name="Bouget F.Y."/>
            <person name="Brillet L."/>
            <person name="Cabello-Hurtado F."/>
            <person name="Capella-Gutierrez S."/>
            <person name="Charrier B."/>
            <person name="Cladiere L."/>
            <person name="Cock J.M."/>
            <person name="Coelho S.M."/>
            <person name="Colleoni C."/>
            <person name="Czjzek M."/>
            <person name="Da Silva C."/>
            <person name="Delage L."/>
            <person name="Denoeud F."/>
            <person name="Deschamps P."/>
            <person name="Dittami S.M."/>
            <person name="Gabaldon T."/>
            <person name="Gachon C.M."/>
            <person name="Groisillier A."/>
            <person name="Herve C."/>
            <person name="Jabbari K."/>
            <person name="Katinka M."/>
            <person name="Kloareg B."/>
            <person name="Kowalczyk N."/>
            <person name="Labadie K."/>
            <person name="Leblanc C."/>
            <person name="Lopez P.J."/>
            <person name="McLachlan D.H."/>
            <person name="Meslet-Cladiere L."/>
            <person name="Moustafa A."/>
            <person name="Nehr Z."/>
            <person name="Nyvall Collen P."/>
            <person name="Panaud O."/>
            <person name="Partensky F."/>
            <person name="Poulain J."/>
            <person name="Rensing S.A."/>
            <person name="Rousvoal S."/>
            <person name="Samson G."/>
            <person name="Symeonidi A."/>
            <person name="Weissenbach J."/>
            <person name="Zambounis A."/>
            <person name="Wincker P."/>
            <person name="Boyen C."/>
        </authorList>
    </citation>
    <scope>NUCLEOTIDE SEQUENCE [LARGE SCALE GENOMIC DNA]</scope>
    <source>
        <strain evidence="15">cv. Stackhouse</strain>
    </source>
</reference>
<dbReference type="EMBL" id="HG001711">
    <property type="protein sequence ID" value="CDF34939.1"/>
    <property type="molecule type" value="Genomic_DNA"/>
</dbReference>
<accession>R7QA67</accession>
<feature type="transmembrane region" description="Helical" evidence="12">
    <location>
        <begin position="57"/>
        <end position="77"/>
    </location>
</feature>
<evidence type="ECO:0000256" key="10">
    <source>
        <dbReference type="ARBA" id="ARBA00023160"/>
    </source>
</evidence>
<feature type="transmembrane region" description="Helical" evidence="12">
    <location>
        <begin position="236"/>
        <end position="254"/>
    </location>
</feature>
<keyword evidence="3 12" id="KW-0444">Lipid biosynthesis</keyword>
<dbReference type="Proteomes" id="UP000012073">
    <property type="component" value="Unassembled WGS sequence"/>
</dbReference>
<feature type="transmembrane region" description="Helical" evidence="12">
    <location>
        <begin position="115"/>
        <end position="136"/>
    </location>
</feature>
<keyword evidence="15" id="KW-1185">Reference proteome</keyword>
<gene>
    <name evidence="14" type="ORF">CHC_T00009032001</name>
</gene>
<evidence type="ECO:0000256" key="12">
    <source>
        <dbReference type="RuleBase" id="RU361115"/>
    </source>
</evidence>
<dbReference type="PANTHER" id="PTHR11157:SF134">
    <property type="entry name" value="ELONGATION OF FATTY ACIDS PROTEIN 1-RELATED"/>
    <property type="match status" value="1"/>
</dbReference>
<dbReference type="PANTHER" id="PTHR11157">
    <property type="entry name" value="FATTY ACID ACYL TRANSFERASE-RELATED"/>
    <property type="match status" value="1"/>
</dbReference>
<dbReference type="PROSITE" id="PS01188">
    <property type="entry name" value="ELO"/>
    <property type="match status" value="1"/>
</dbReference>
<keyword evidence="6 12" id="KW-0276">Fatty acid metabolism</keyword>
<keyword evidence="7 12" id="KW-1133">Transmembrane helix</keyword>
<evidence type="ECO:0000256" key="3">
    <source>
        <dbReference type="ARBA" id="ARBA00022516"/>
    </source>
</evidence>
<evidence type="ECO:0000256" key="8">
    <source>
        <dbReference type="ARBA" id="ARBA00023098"/>
    </source>
</evidence>
<evidence type="ECO:0000313" key="14">
    <source>
        <dbReference type="EMBL" id="CDF34939.1"/>
    </source>
</evidence>
<keyword evidence="10 12" id="KW-0275">Fatty acid biosynthesis</keyword>
<feature type="region of interest" description="Disordered" evidence="13">
    <location>
        <begin position="263"/>
        <end position="293"/>
    </location>
</feature>
<dbReference type="Gramene" id="CDF34939">
    <property type="protein sequence ID" value="CDF34939"/>
    <property type="gene ID" value="CHC_T00009032001"/>
</dbReference>
<comment type="similarity">
    <text evidence="2 12">Belongs to the ELO family.</text>
</comment>
<feature type="transmembrane region" description="Helical" evidence="12">
    <location>
        <begin position="143"/>
        <end position="160"/>
    </location>
</feature>
<dbReference type="GO" id="GO:0034626">
    <property type="term" value="P:fatty acid elongation, polyunsaturated fatty acid"/>
    <property type="evidence" value="ECO:0007669"/>
    <property type="project" value="TreeGrafter"/>
</dbReference>
<organism evidence="14 15">
    <name type="scientific">Chondrus crispus</name>
    <name type="common">Carrageen Irish moss</name>
    <name type="synonym">Polymorpha crispa</name>
    <dbReference type="NCBI Taxonomy" id="2769"/>
    <lineage>
        <taxon>Eukaryota</taxon>
        <taxon>Rhodophyta</taxon>
        <taxon>Florideophyceae</taxon>
        <taxon>Rhodymeniophycidae</taxon>
        <taxon>Gigartinales</taxon>
        <taxon>Gigartinaceae</taxon>
        <taxon>Chondrus</taxon>
    </lineage>
</organism>
<keyword evidence="5 12" id="KW-0812">Transmembrane</keyword>
<dbReference type="GO" id="GO:0034625">
    <property type="term" value="P:fatty acid elongation, monounsaturated fatty acid"/>
    <property type="evidence" value="ECO:0007669"/>
    <property type="project" value="TreeGrafter"/>
</dbReference>
<dbReference type="Pfam" id="PF01151">
    <property type="entry name" value="ELO"/>
    <property type="match status" value="1"/>
</dbReference>
<comment type="catalytic activity">
    <reaction evidence="12">
        <text>an acyl-CoA + malonyl-CoA + H(+) = a 3-oxoacyl-CoA + CO2 + CoA</text>
        <dbReference type="Rhea" id="RHEA:50252"/>
        <dbReference type="ChEBI" id="CHEBI:15378"/>
        <dbReference type="ChEBI" id="CHEBI:16526"/>
        <dbReference type="ChEBI" id="CHEBI:57287"/>
        <dbReference type="ChEBI" id="CHEBI:57384"/>
        <dbReference type="ChEBI" id="CHEBI:58342"/>
        <dbReference type="ChEBI" id="CHEBI:90726"/>
    </reaction>
    <physiologicalReaction direction="left-to-right" evidence="12">
        <dbReference type="Rhea" id="RHEA:50253"/>
    </physiologicalReaction>
</comment>
<dbReference type="AlphaFoldDB" id="R7QA67"/>
<dbReference type="GO" id="GO:0005789">
    <property type="term" value="C:endoplasmic reticulum membrane"/>
    <property type="evidence" value="ECO:0007669"/>
    <property type="project" value="TreeGrafter"/>
</dbReference>
<feature type="transmembrane region" description="Helical" evidence="12">
    <location>
        <begin position="199"/>
        <end position="216"/>
    </location>
</feature>
<dbReference type="GO" id="GO:0009922">
    <property type="term" value="F:fatty acid elongase activity"/>
    <property type="evidence" value="ECO:0007669"/>
    <property type="project" value="UniProtKB-EC"/>
</dbReference>
<evidence type="ECO:0000256" key="7">
    <source>
        <dbReference type="ARBA" id="ARBA00022989"/>
    </source>
</evidence>
<protein>
    <recommendedName>
        <fullName evidence="12">Elongation of fatty acids protein</fullName>
        <ecNumber evidence="12">2.3.1.-</ecNumber>
    </recommendedName>
</protein>
<dbReference type="KEGG" id="ccp:CHC_T00009032001"/>
<evidence type="ECO:0000256" key="13">
    <source>
        <dbReference type="SAM" id="MobiDB-lite"/>
    </source>
</evidence>
<feature type="compositionally biased region" description="Basic and acidic residues" evidence="13">
    <location>
        <begin position="270"/>
        <end position="293"/>
    </location>
</feature>
<dbReference type="RefSeq" id="XP_005714758.1">
    <property type="nucleotide sequence ID" value="XM_005714701.1"/>
</dbReference>
<keyword evidence="9 12" id="KW-0472">Membrane</keyword>
<name>R7QA67_CHOCR</name>
<dbReference type="GO" id="GO:0019367">
    <property type="term" value="P:fatty acid elongation, saturated fatty acid"/>
    <property type="evidence" value="ECO:0007669"/>
    <property type="project" value="TreeGrafter"/>
</dbReference>
<sequence length="293" mass="33544">MATLAFFKSLIPVTLHWKTAPLSSVYYPPIAIVCYLTLIFSLRRFMRDRPPVKLRSLTVLHNVFLCALSLAMGVGVLSEVVKVFAANATPSNPFAGTNAVLCDPTGASMTGRMGWWMYVFYVSKYYELLDTVIMVLKKRPLNFLHVYHHCIVLPLFYVYMSTSMVLQWIVVVANSSVHVAMYYYYAMAALGHKVWWKKYITLAQIVQFIIDLTSTWPYPFLYFSASGCSGSMRGWLFGQAVGASFFKLFCDFYFRSYTKSKNLKAQQKAHPSEEVNDLKKETEPKDVDHKKIE</sequence>
<evidence type="ECO:0000256" key="4">
    <source>
        <dbReference type="ARBA" id="ARBA00022679"/>
    </source>
</evidence>
<comment type="catalytic activity">
    <reaction evidence="11">
        <text>a very-long-chain acyl-CoA + malonyl-CoA + H(+) = a very-long-chain 3-oxoacyl-CoA + CO2 + CoA</text>
        <dbReference type="Rhea" id="RHEA:32727"/>
        <dbReference type="ChEBI" id="CHEBI:15378"/>
        <dbReference type="ChEBI" id="CHEBI:16526"/>
        <dbReference type="ChEBI" id="CHEBI:57287"/>
        <dbReference type="ChEBI" id="CHEBI:57384"/>
        <dbReference type="ChEBI" id="CHEBI:90725"/>
        <dbReference type="ChEBI" id="CHEBI:90736"/>
        <dbReference type="EC" id="2.3.1.199"/>
    </reaction>
</comment>
<evidence type="ECO:0000256" key="9">
    <source>
        <dbReference type="ARBA" id="ARBA00023136"/>
    </source>
</evidence>
<dbReference type="GO" id="GO:0042761">
    <property type="term" value="P:very long-chain fatty acid biosynthetic process"/>
    <property type="evidence" value="ECO:0007669"/>
    <property type="project" value="TreeGrafter"/>
</dbReference>
<comment type="subcellular location">
    <subcellularLocation>
        <location evidence="1">Membrane</location>
        <topology evidence="1">Multi-pass membrane protein</topology>
    </subcellularLocation>
</comment>
<evidence type="ECO:0000313" key="15">
    <source>
        <dbReference type="Proteomes" id="UP000012073"/>
    </source>
</evidence>
<dbReference type="InterPro" id="IPR030457">
    <property type="entry name" value="ELO_CS"/>
</dbReference>
<dbReference type="OMA" id="WLGTMFM"/>
<evidence type="ECO:0000256" key="6">
    <source>
        <dbReference type="ARBA" id="ARBA00022832"/>
    </source>
</evidence>
<evidence type="ECO:0000256" key="1">
    <source>
        <dbReference type="ARBA" id="ARBA00004141"/>
    </source>
</evidence>
<keyword evidence="8 12" id="KW-0443">Lipid metabolism</keyword>
<proteinExistence type="inferred from homology"/>
<feature type="transmembrane region" description="Helical" evidence="12">
    <location>
        <begin position="25"/>
        <end position="45"/>
    </location>
</feature>